<comment type="caution">
    <text evidence="1">The sequence shown here is derived from an EMBL/GenBank/DDBJ whole genome shotgun (WGS) entry which is preliminary data.</text>
</comment>
<gene>
    <name evidence="1" type="ORF">J41TS4_48590</name>
</gene>
<dbReference type="InterPro" id="IPR046720">
    <property type="entry name" value="DUF6612"/>
</dbReference>
<dbReference type="AlphaFoldDB" id="A0A920CLI6"/>
<evidence type="ECO:0000313" key="2">
    <source>
        <dbReference type="Proteomes" id="UP000678895"/>
    </source>
</evidence>
<protein>
    <recommendedName>
        <fullName evidence="3">Lipoprotein</fullName>
    </recommendedName>
</protein>
<reference evidence="1" key="1">
    <citation type="submission" date="2021-03" db="EMBL/GenBank/DDBJ databases">
        <title>Antimicrobial resistance genes in bacteria isolated from Japanese honey, and their potential for conferring macrolide and lincosamide resistance in the American foulbrood pathogen Paenibacillus larvae.</title>
        <authorList>
            <person name="Okamoto M."/>
            <person name="Kumagai M."/>
            <person name="Kanamori H."/>
            <person name="Takamatsu D."/>
        </authorList>
    </citation>
    <scope>NUCLEOTIDE SEQUENCE</scope>
    <source>
        <strain evidence="1">J41TS4</strain>
    </source>
</reference>
<name>A0A920CLI6_9BACL</name>
<keyword evidence="2" id="KW-1185">Reference proteome</keyword>
<accession>A0A920CLI6</accession>
<dbReference type="PROSITE" id="PS51257">
    <property type="entry name" value="PROKAR_LIPOPROTEIN"/>
    <property type="match status" value="1"/>
</dbReference>
<evidence type="ECO:0008006" key="3">
    <source>
        <dbReference type="Google" id="ProtNLM"/>
    </source>
</evidence>
<dbReference type="Proteomes" id="UP000678895">
    <property type="component" value="Unassembled WGS sequence"/>
</dbReference>
<sequence>MLVRSYKAAFILLFTLVLVLTGCAGKKDPKEALSSAAVQALSMESYVMDNQIKIVDLSYTSDDSSSYTAAQVGAVFSILKDAEINISGIYQQDPMQSELTLEIKLTGDMSTTIKVPMVVTEDKLYIKIPSIPFLPLPDTVVGKFLVMDMQEMIEQSGQEFNPEMFDPNKSKKLTGEITGAVFAEYDEATYFKNVDPKDAGLPEGISAKQVVQFSVTNDNVKPALEILIHKVTPKLLDIIEKEEYRSLIGVTPEQIEEVRTGLQEENQSEIGAALDEMLEYLSVHELTLNTAIDKKDYPVYQDANIDLEFNDPSTNDTVRLALQFNSSFSKINEKQTFEIGIPTDTITMEQFEQEMGGLGY</sequence>
<evidence type="ECO:0000313" key="1">
    <source>
        <dbReference type="EMBL" id="GIO45101.1"/>
    </source>
</evidence>
<organism evidence="1 2">
    <name type="scientific">Paenibacillus apis</name>
    <dbReference type="NCBI Taxonomy" id="1792174"/>
    <lineage>
        <taxon>Bacteria</taxon>
        <taxon>Bacillati</taxon>
        <taxon>Bacillota</taxon>
        <taxon>Bacilli</taxon>
        <taxon>Bacillales</taxon>
        <taxon>Paenibacillaceae</taxon>
        <taxon>Paenibacillus</taxon>
    </lineage>
</organism>
<dbReference type="Pfam" id="PF20316">
    <property type="entry name" value="DUF6612"/>
    <property type="match status" value="1"/>
</dbReference>
<dbReference type="EMBL" id="BORS01000030">
    <property type="protein sequence ID" value="GIO45101.1"/>
    <property type="molecule type" value="Genomic_DNA"/>
</dbReference>
<proteinExistence type="predicted"/>